<evidence type="ECO:0000256" key="8">
    <source>
        <dbReference type="ARBA" id="ARBA00022801"/>
    </source>
</evidence>
<organism evidence="13">
    <name type="scientific">Magallana gigas</name>
    <name type="common">Pacific oyster</name>
    <name type="synonym">Crassostrea gigas</name>
    <dbReference type="NCBI Taxonomy" id="29159"/>
    <lineage>
        <taxon>Eukaryota</taxon>
        <taxon>Metazoa</taxon>
        <taxon>Spiralia</taxon>
        <taxon>Lophotrochozoa</taxon>
        <taxon>Mollusca</taxon>
        <taxon>Bivalvia</taxon>
        <taxon>Autobranchia</taxon>
        <taxon>Pteriomorphia</taxon>
        <taxon>Ostreida</taxon>
        <taxon>Ostreoidea</taxon>
        <taxon>Ostreidae</taxon>
        <taxon>Magallana</taxon>
    </lineage>
</organism>
<dbReference type="FunFam" id="1.10.150.210:FF:000002">
    <property type="entry name" value="Phosphoserine phosphatase"/>
    <property type="match status" value="1"/>
</dbReference>
<name>K1Q596_MAGGI</name>
<dbReference type="PANTHER" id="PTHR43344:SF2">
    <property type="entry name" value="PHOSPHOSERINE PHOSPHATASE"/>
    <property type="match status" value="1"/>
</dbReference>
<comment type="cofactor">
    <cofactor evidence="1">
        <name>Mg(2+)</name>
        <dbReference type="ChEBI" id="CHEBI:18420"/>
    </cofactor>
</comment>
<reference evidence="13" key="1">
    <citation type="journal article" date="2012" name="Nature">
        <title>The oyster genome reveals stress adaptation and complexity of shell formation.</title>
        <authorList>
            <person name="Zhang G."/>
            <person name="Fang X."/>
            <person name="Guo X."/>
            <person name="Li L."/>
            <person name="Luo R."/>
            <person name="Xu F."/>
            <person name="Yang P."/>
            <person name="Zhang L."/>
            <person name="Wang X."/>
            <person name="Qi H."/>
            <person name="Xiong Z."/>
            <person name="Que H."/>
            <person name="Xie Y."/>
            <person name="Holland P.W."/>
            <person name="Paps J."/>
            <person name="Zhu Y."/>
            <person name="Wu F."/>
            <person name="Chen Y."/>
            <person name="Wang J."/>
            <person name="Peng C."/>
            <person name="Meng J."/>
            <person name="Yang L."/>
            <person name="Liu J."/>
            <person name="Wen B."/>
            <person name="Zhang N."/>
            <person name="Huang Z."/>
            <person name="Zhu Q."/>
            <person name="Feng Y."/>
            <person name="Mount A."/>
            <person name="Hedgecock D."/>
            <person name="Xu Z."/>
            <person name="Liu Y."/>
            <person name="Domazet-Loso T."/>
            <person name="Du Y."/>
            <person name="Sun X."/>
            <person name="Zhang S."/>
            <person name="Liu B."/>
            <person name="Cheng P."/>
            <person name="Jiang X."/>
            <person name="Li J."/>
            <person name="Fan D."/>
            <person name="Wang W."/>
            <person name="Fu W."/>
            <person name="Wang T."/>
            <person name="Wang B."/>
            <person name="Zhang J."/>
            <person name="Peng Z."/>
            <person name="Li Y."/>
            <person name="Li N."/>
            <person name="Wang J."/>
            <person name="Chen M."/>
            <person name="He Y."/>
            <person name="Tan F."/>
            <person name="Song X."/>
            <person name="Zheng Q."/>
            <person name="Huang R."/>
            <person name="Yang H."/>
            <person name="Du X."/>
            <person name="Chen L."/>
            <person name="Yang M."/>
            <person name="Gaffney P.M."/>
            <person name="Wang S."/>
            <person name="Luo L."/>
            <person name="She Z."/>
            <person name="Ming Y."/>
            <person name="Huang W."/>
            <person name="Zhang S."/>
            <person name="Huang B."/>
            <person name="Zhang Y."/>
            <person name="Qu T."/>
            <person name="Ni P."/>
            <person name="Miao G."/>
            <person name="Wang J."/>
            <person name="Wang Q."/>
            <person name="Steinberg C.E."/>
            <person name="Wang H."/>
            <person name="Li N."/>
            <person name="Qian L."/>
            <person name="Zhang G."/>
            <person name="Li Y."/>
            <person name="Yang H."/>
            <person name="Liu X."/>
            <person name="Wang J."/>
            <person name="Yin Y."/>
            <person name="Wang J."/>
        </authorList>
    </citation>
    <scope>NUCLEOTIDE SEQUENCE [LARGE SCALE GENOMIC DNA]</scope>
    <source>
        <strain evidence="13">05x7-T-G4-1.051#20</strain>
    </source>
</reference>
<dbReference type="UniPathway" id="UPA00135">
    <property type="reaction ID" value="UER00198"/>
</dbReference>
<dbReference type="EMBL" id="JH816459">
    <property type="protein sequence ID" value="EKC31792.1"/>
    <property type="molecule type" value="Genomic_DNA"/>
</dbReference>
<keyword evidence="9" id="KW-0460">Magnesium</keyword>
<proteinExistence type="inferred from homology"/>
<dbReference type="InterPro" id="IPR023214">
    <property type="entry name" value="HAD_sf"/>
</dbReference>
<evidence type="ECO:0000313" key="15">
    <source>
        <dbReference type="Proteomes" id="UP000005408"/>
    </source>
</evidence>
<dbReference type="GO" id="GO:0006564">
    <property type="term" value="P:L-serine biosynthetic process"/>
    <property type="evidence" value="ECO:0007669"/>
    <property type="project" value="UniProtKB-KW"/>
</dbReference>
<evidence type="ECO:0000256" key="7">
    <source>
        <dbReference type="ARBA" id="ARBA00022723"/>
    </source>
</evidence>
<dbReference type="Gene3D" id="3.40.50.1000">
    <property type="entry name" value="HAD superfamily/HAD-like"/>
    <property type="match status" value="1"/>
</dbReference>
<evidence type="ECO:0000256" key="12">
    <source>
        <dbReference type="PIRSR" id="PIRSR604469-1"/>
    </source>
</evidence>
<evidence type="ECO:0000256" key="6">
    <source>
        <dbReference type="ARBA" id="ARBA00022605"/>
    </source>
</evidence>
<evidence type="ECO:0000256" key="4">
    <source>
        <dbReference type="ARBA" id="ARBA00012640"/>
    </source>
</evidence>
<dbReference type="FunCoup" id="K1Q596">
    <property type="interactions" value="417"/>
</dbReference>
<evidence type="ECO:0000256" key="11">
    <source>
        <dbReference type="ARBA" id="ARBA00031693"/>
    </source>
</evidence>
<dbReference type="EnsemblMetazoa" id="G31032.2">
    <property type="protein sequence ID" value="G31032.2:cds"/>
    <property type="gene ID" value="G31032"/>
</dbReference>
<keyword evidence="8" id="KW-0378">Hydrolase</keyword>
<dbReference type="GO" id="GO:0000287">
    <property type="term" value="F:magnesium ion binding"/>
    <property type="evidence" value="ECO:0007669"/>
    <property type="project" value="TreeGrafter"/>
</dbReference>
<dbReference type="SUPFAM" id="SSF56784">
    <property type="entry name" value="HAD-like"/>
    <property type="match status" value="1"/>
</dbReference>
<keyword evidence="10" id="KW-0718">Serine biosynthesis</keyword>
<dbReference type="NCBIfam" id="TIGR00338">
    <property type="entry name" value="serB"/>
    <property type="match status" value="1"/>
</dbReference>
<evidence type="ECO:0000256" key="10">
    <source>
        <dbReference type="ARBA" id="ARBA00023299"/>
    </source>
</evidence>
<dbReference type="InterPro" id="IPR004469">
    <property type="entry name" value="PSP"/>
</dbReference>
<evidence type="ECO:0000313" key="13">
    <source>
        <dbReference type="EMBL" id="EKC31792.1"/>
    </source>
</evidence>
<evidence type="ECO:0000313" key="14">
    <source>
        <dbReference type="EnsemblMetazoa" id="G31032.2:cds"/>
    </source>
</evidence>
<evidence type="ECO:0000256" key="2">
    <source>
        <dbReference type="ARBA" id="ARBA00005135"/>
    </source>
</evidence>
<dbReference type="GO" id="GO:0005737">
    <property type="term" value="C:cytoplasm"/>
    <property type="evidence" value="ECO:0007669"/>
    <property type="project" value="TreeGrafter"/>
</dbReference>
<dbReference type="AlphaFoldDB" id="K1Q596"/>
<evidence type="ECO:0000256" key="3">
    <source>
        <dbReference type="ARBA" id="ARBA00009184"/>
    </source>
</evidence>
<dbReference type="EC" id="3.1.3.3" evidence="4"/>
<feature type="active site" description="Proton donor" evidence="12">
    <location>
        <position position="33"/>
    </location>
</feature>
<dbReference type="GO" id="GO:0036424">
    <property type="term" value="F:L-phosphoserine phosphatase activity"/>
    <property type="evidence" value="ECO:0007669"/>
    <property type="project" value="InterPro"/>
</dbReference>
<reference evidence="14" key="2">
    <citation type="submission" date="2022-08" db="UniProtKB">
        <authorList>
            <consortium name="EnsemblMetazoa"/>
        </authorList>
    </citation>
    <scope>IDENTIFICATION</scope>
    <source>
        <strain evidence="14">05x7-T-G4-1.051#20</strain>
    </source>
</reference>
<evidence type="ECO:0000256" key="5">
    <source>
        <dbReference type="ARBA" id="ARBA00015196"/>
    </source>
</evidence>
<dbReference type="NCBIfam" id="TIGR01488">
    <property type="entry name" value="HAD-SF-IB"/>
    <property type="match status" value="1"/>
</dbReference>
<keyword evidence="15" id="KW-1185">Reference proteome</keyword>
<dbReference type="CDD" id="cd04309">
    <property type="entry name" value="HAD_PSP_eu"/>
    <property type="match status" value="1"/>
</dbReference>
<dbReference type="Gene3D" id="1.10.150.210">
    <property type="entry name" value="Phosphoserine phosphatase, domain 2"/>
    <property type="match status" value="1"/>
</dbReference>
<dbReference type="PANTHER" id="PTHR43344">
    <property type="entry name" value="PHOSPHOSERINE PHOSPHATASE"/>
    <property type="match status" value="1"/>
</dbReference>
<dbReference type="Pfam" id="PF00702">
    <property type="entry name" value="Hydrolase"/>
    <property type="match status" value="1"/>
</dbReference>
<keyword evidence="6" id="KW-0028">Amino-acid biosynthesis</keyword>
<dbReference type="InterPro" id="IPR036412">
    <property type="entry name" value="HAD-like_sf"/>
</dbReference>
<evidence type="ECO:0000256" key="1">
    <source>
        <dbReference type="ARBA" id="ARBA00001946"/>
    </source>
</evidence>
<dbReference type="HOGENOM" id="CLU_036368_2_1_1"/>
<feature type="active site" description="Nucleophile" evidence="12">
    <location>
        <position position="31"/>
    </location>
</feature>
<gene>
    <name evidence="13" type="ORF">CGI_10006178</name>
</gene>
<comment type="similarity">
    <text evidence="3">Belongs to the HAD-like hydrolase superfamily. SerB family.</text>
</comment>
<comment type="pathway">
    <text evidence="2">Amino-acid biosynthesis; L-serine biosynthesis; L-serine from 3-phospho-D-glycerate: step 3/3.</text>
</comment>
<dbReference type="InterPro" id="IPR050582">
    <property type="entry name" value="HAD-like_SerB"/>
</dbReference>
<dbReference type="FunFam" id="3.40.50.1000:FF:000077">
    <property type="entry name" value="Phosphoserine phosphatase, chloroplastic"/>
    <property type="match status" value="1"/>
</dbReference>
<protein>
    <recommendedName>
        <fullName evidence="5">Phosphoserine phosphatase</fullName>
        <ecNumber evidence="4">3.1.3.3</ecNumber>
    </recommendedName>
    <alternativeName>
        <fullName evidence="11">O-phosphoserine phosphohydrolase</fullName>
    </alternativeName>
</protein>
<dbReference type="Proteomes" id="UP000005408">
    <property type="component" value="Unassembled WGS sequence"/>
</dbReference>
<keyword evidence="7" id="KW-0479">Metal-binding</keyword>
<accession>K1Q596</accession>
<evidence type="ECO:0000256" key="9">
    <source>
        <dbReference type="ARBA" id="ARBA00022842"/>
    </source>
</evidence>
<sequence length="236" mass="26054">MINVCQLVSAMGLTLEETRRSWARADAVCFDVDSTLLVDEALDELAKFCGVGKEVQEWTTRAMGGGVSFREALEARLQIVKPSRQKLEEFIQQHPPQFSPNIRELIAELHKRNKQVFLVSGGFTSIILPAAKILNIPAQNVFANQIKFYFDGDYAGFDENQPTSSSGGKAIVARIIKKERGVKTLVMIGDGATDMEAVPPADAFIGYGGNVIRDSVKQKAAWFVTDFRDLIQALDN</sequence>